<keyword evidence="3" id="KW-1185">Reference proteome</keyword>
<evidence type="ECO:0000313" key="3">
    <source>
        <dbReference type="Proteomes" id="UP000070248"/>
    </source>
</evidence>
<dbReference type="Proteomes" id="UP000070248">
    <property type="component" value="Unassembled WGS sequence"/>
</dbReference>
<evidence type="ECO:0000256" key="1">
    <source>
        <dbReference type="SAM" id="Phobius"/>
    </source>
</evidence>
<keyword evidence="1" id="KW-0812">Transmembrane</keyword>
<comment type="caution">
    <text evidence="2">The sequence shown here is derived from an EMBL/GenBank/DDBJ whole genome shotgun (WGS) entry which is preliminary data.</text>
</comment>
<dbReference type="EMBL" id="LHYL01000003">
    <property type="protein sequence ID" value="KXB08895.1"/>
    <property type="molecule type" value="Genomic_DNA"/>
</dbReference>
<name>A0A133VR50_9EURY</name>
<organism evidence="2 3">
    <name type="scientific">candidate division MSBL1 archaeon SCGC-AAA385M02</name>
    <dbReference type="NCBI Taxonomy" id="1698287"/>
    <lineage>
        <taxon>Archaea</taxon>
        <taxon>Methanobacteriati</taxon>
        <taxon>Methanobacteriota</taxon>
        <taxon>candidate division MSBL1</taxon>
    </lineage>
</organism>
<keyword evidence="1" id="KW-0472">Membrane</keyword>
<keyword evidence="1" id="KW-1133">Transmembrane helix</keyword>
<feature type="transmembrane region" description="Helical" evidence="1">
    <location>
        <begin position="184"/>
        <end position="204"/>
    </location>
</feature>
<dbReference type="AlphaFoldDB" id="A0A133VR50"/>
<evidence type="ECO:0000313" key="2">
    <source>
        <dbReference type="EMBL" id="KXB08895.1"/>
    </source>
</evidence>
<sequence length="235" mass="27726">MIGQETNIGDIQQQHMIEKALIKAGLPQNKLNGMLEELKEKMMCGPSCQKQQKIDALKKIYNDKKREVKMAPEELRLAEKNYYEFSKGRQFYNNMMEKRASEYTTKTIEEMGETRLEKTKEINDLISYYESAYIYYTRLDDLTEDNVDKNSSLHQQYDNDLSTTETNERIAHYEIDNIRMMDKWIFLVKAIYWIIFVSYVIIILVNGGYSFSRSNIMHYGILLIGIISPFILQMI</sequence>
<protein>
    <submittedName>
        <fullName evidence="2">Uncharacterized protein</fullName>
    </submittedName>
</protein>
<accession>A0A133VR50</accession>
<feature type="transmembrane region" description="Helical" evidence="1">
    <location>
        <begin position="216"/>
        <end position="232"/>
    </location>
</feature>
<gene>
    <name evidence="2" type="ORF">AKJ59_00365</name>
</gene>
<reference evidence="2 3" key="1">
    <citation type="journal article" date="2016" name="Sci. Rep.">
        <title>Metabolic traits of an uncultured archaeal lineage -MSBL1- from brine pools of the Red Sea.</title>
        <authorList>
            <person name="Mwirichia R."/>
            <person name="Alam I."/>
            <person name="Rashid M."/>
            <person name="Vinu M."/>
            <person name="Ba-Alawi W."/>
            <person name="Anthony Kamau A."/>
            <person name="Kamanda Ngugi D."/>
            <person name="Goker M."/>
            <person name="Klenk H.P."/>
            <person name="Bajic V."/>
            <person name="Stingl U."/>
        </authorList>
    </citation>
    <scope>NUCLEOTIDE SEQUENCE [LARGE SCALE GENOMIC DNA]</scope>
    <source>
        <strain evidence="2">SCGC-AAA385M02</strain>
    </source>
</reference>
<proteinExistence type="predicted"/>